<dbReference type="GO" id="GO:0042593">
    <property type="term" value="P:glucose homeostasis"/>
    <property type="evidence" value="ECO:0007669"/>
    <property type="project" value="TreeGrafter"/>
</dbReference>
<dbReference type="InterPro" id="IPR001012">
    <property type="entry name" value="UBX_dom"/>
</dbReference>
<evidence type="ECO:0000256" key="1">
    <source>
        <dbReference type="SAM" id="MobiDB-lite"/>
    </source>
</evidence>
<dbReference type="GO" id="GO:0005634">
    <property type="term" value="C:nucleus"/>
    <property type="evidence" value="ECO:0007669"/>
    <property type="project" value="TreeGrafter"/>
</dbReference>
<feature type="compositionally biased region" description="Basic and acidic residues" evidence="1">
    <location>
        <begin position="494"/>
        <end position="504"/>
    </location>
</feature>
<dbReference type="GO" id="GO:0006886">
    <property type="term" value="P:intracellular protein transport"/>
    <property type="evidence" value="ECO:0007669"/>
    <property type="project" value="TreeGrafter"/>
</dbReference>
<organism evidence="3">
    <name type="scientific">Amblyomma maculatum</name>
    <name type="common">Gulf Coast tick</name>
    <dbReference type="NCBI Taxonomy" id="34609"/>
    <lineage>
        <taxon>Eukaryota</taxon>
        <taxon>Metazoa</taxon>
        <taxon>Ecdysozoa</taxon>
        <taxon>Arthropoda</taxon>
        <taxon>Chelicerata</taxon>
        <taxon>Arachnida</taxon>
        <taxon>Acari</taxon>
        <taxon>Parasitiformes</taxon>
        <taxon>Ixodida</taxon>
        <taxon>Ixodoidea</taxon>
        <taxon>Ixodidae</taxon>
        <taxon>Amblyomminae</taxon>
        <taxon>Amblyomma</taxon>
    </lineage>
</organism>
<evidence type="ECO:0000313" key="3">
    <source>
        <dbReference type="EMBL" id="AEO33707.1"/>
    </source>
</evidence>
<accession>G3MJN9</accession>
<dbReference type="Pfam" id="PF00789">
    <property type="entry name" value="UBX"/>
    <property type="match status" value="1"/>
</dbReference>
<name>G3MJN9_AMBMU</name>
<dbReference type="Pfam" id="PF11470">
    <property type="entry name" value="TUG-UBL1"/>
    <property type="match status" value="1"/>
</dbReference>
<protein>
    <recommendedName>
        <fullName evidence="2">UBX domain-containing protein</fullName>
    </recommendedName>
</protein>
<dbReference type="InterPro" id="IPR029071">
    <property type="entry name" value="Ubiquitin-like_domsf"/>
</dbReference>
<proteinExistence type="evidence at transcript level"/>
<sequence length="504" mass="55914">ACKKQLLNPADYDLFHRERLLSQSLPVSFTNLPNNAELELRASSGHRRTAANVDICLQLESGERLMAQFPASASLLDVVAHWSDKTDMQGAANEQMDLVCVYMRKEVVGIDQLRDMTLQKLGLTGGKAIIRLLRRPKGSVVQQAHVSRNISVPFKKEEPPPPTVRSASPGQSVRPTSPKQARSTSPPSYNANSPTRPMSTSPDNVREGSPMRGQSPVRSSNPSDNKEVRFNAPPTTKAETLTVREEDIKYIGERKAVLFNLEHCPPFVADDLGDSFYEVTVEDAKYLAADYRRQREALENRPLETKNLREQRQERMARQYPIVLIRIYFPDRFVLQGTFLSEERVADVIQFVRGFLRNGNQDFHLYTSPPKHILDPGTTLLEANLIPASVVHFGGATVNPGVPLLRDDVLAMVSTPGGASMAASRLSGTTWLHKSIGHLALCSASGVAWSDVKIDAPVRALLHCHGGNRRRTAPAFHGLHQSHHRSRRQSRPKVTKDAAKVSAK</sequence>
<dbReference type="CDD" id="cd17075">
    <property type="entry name" value="UBX1_UBXN9"/>
    <property type="match status" value="1"/>
</dbReference>
<feature type="compositionally biased region" description="Basic residues" evidence="1">
    <location>
        <begin position="480"/>
        <end position="493"/>
    </location>
</feature>
<feature type="domain" description="UBX" evidence="2">
    <location>
        <begin position="318"/>
        <end position="393"/>
    </location>
</feature>
<dbReference type="GO" id="GO:0005737">
    <property type="term" value="C:cytoplasm"/>
    <property type="evidence" value="ECO:0007669"/>
    <property type="project" value="TreeGrafter"/>
</dbReference>
<dbReference type="PROSITE" id="PS50033">
    <property type="entry name" value="UBX"/>
    <property type="match status" value="1"/>
</dbReference>
<evidence type="ECO:0000259" key="2">
    <source>
        <dbReference type="PROSITE" id="PS50033"/>
    </source>
</evidence>
<feature type="region of interest" description="Disordered" evidence="1">
    <location>
        <begin position="151"/>
        <end position="240"/>
    </location>
</feature>
<dbReference type="GO" id="GO:0012506">
    <property type="term" value="C:vesicle membrane"/>
    <property type="evidence" value="ECO:0007669"/>
    <property type="project" value="TreeGrafter"/>
</dbReference>
<dbReference type="CDD" id="cd16118">
    <property type="entry name" value="UBX2_UBXN9"/>
    <property type="match status" value="1"/>
</dbReference>
<dbReference type="InterPro" id="IPR059238">
    <property type="entry name" value="UBX1_UBXN9"/>
</dbReference>
<feature type="non-terminal residue" evidence="3">
    <location>
        <position position="504"/>
    </location>
</feature>
<dbReference type="PANTHER" id="PTHR46467:SF1">
    <property type="entry name" value="TETHER CONTAINING UBX DOMAIN FOR GLUT4"/>
    <property type="match status" value="1"/>
</dbReference>
<dbReference type="PANTHER" id="PTHR46467">
    <property type="entry name" value="TETHER CONTAINING UBX DOMAIN FOR GLUT4"/>
    <property type="match status" value="1"/>
</dbReference>
<reference evidence="3" key="1">
    <citation type="journal article" date="2011" name="PLoS ONE">
        <title>A deep insight into the sialotranscriptome of the gulf coast tick, Amblyomma maculatum.</title>
        <authorList>
            <person name="Karim S."/>
            <person name="Singh P."/>
            <person name="Ribeiro J.M."/>
        </authorList>
    </citation>
    <scope>NUCLEOTIDE SEQUENCE</scope>
    <source>
        <tissue evidence="3">Salivary gland</tissue>
    </source>
</reference>
<feature type="region of interest" description="Disordered" evidence="1">
    <location>
        <begin position="472"/>
        <end position="504"/>
    </location>
</feature>
<dbReference type="AlphaFoldDB" id="G3MJN9"/>
<feature type="compositionally biased region" description="Polar residues" evidence="1">
    <location>
        <begin position="165"/>
        <end position="203"/>
    </location>
</feature>
<dbReference type="SUPFAM" id="SSF54236">
    <property type="entry name" value="Ubiquitin-like"/>
    <property type="match status" value="2"/>
</dbReference>
<dbReference type="EMBL" id="JO842090">
    <property type="protein sequence ID" value="AEO33707.1"/>
    <property type="molecule type" value="mRNA"/>
</dbReference>
<feature type="non-terminal residue" evidence="3">
    <location>
        <position position="1"/>
    </location>
</feature>
<dbReference type="InterPro" id="IPR021569">
    <property type="entry name" value="TUG-UBL1"/>
</dbReference>
<dbReference type="Gene3D" id="3.10.20.90">
    <property type="entry name" value="Phosphatidylinositol 3-kinase Catalytic Subunit, Chain A, domain 1"/>
    <property type="match status" value="2"/>
</dbReference>